<proteinExistence type="predicted"/>
<evidence type="ECO:0000313" key="1">
    <source>
        <dbReference type="EMBL" id="MFL7905745.1"/>
    </source>
</evidence>
<gene>
    <name evidence="1" type="ORF">ACJ41P_31775</name>
</gene>
<dbReference type="RefSeq" id="WP_407825916.1">
    <property type="nucleotide sequence ID" value="NZ_JBJLSN010000096.1"/>
</dbReference>
<comment type="caution">
    <text evidence="1">The sequence shown here is derived from an EMBL/GenBank/DDBJ whole genome shotgun (WGS) entry which is preliminary data.</text>
</comment>
<sequence length="515" mass="55002">MSIIILGELHGWHKATASERVVRIATEAFQDQADPTPWWPVLRSTGGWTLAATAPGETDGATKADVGELVLDERPPKADRFGISKLTELLDGLSVVGWPLHLYALDRDECDITRRVPLAVLTIGELERRTYSRVLRPRDRTADFDTIRAAGPGVYAGTGGAEGPPALASVGKELLIGRHRHLEPTYLGMDPANGCHLYSVSQGLPMGGYTEVRSRGRVWPEVAGVPASGRWMQDAARGLLWVGPGDVGTITCAAGGVVDQAGTVIETAGAAAAWLARHSGALTAAEIDAAALVAGANRPVCLWLRAGDPTSLRSAMDDLTRSVRVHWYLNPMGALTFARGGRPTDEPPSAMLRAGVDFITTVTEDRVSGIPPRTVRVRYARNDKVLSANDMVTEVSPEDRAALMAEWLEEVSPDDPDLVAACPIPREEPVDTRLSTSAAAAAEAVERRNDGWDPPARHKLPLKRLPTEHIGQIVTVIDAEHPDVGAAGRLGRIAEVKVDLSGEDNAVWVILGGAA</sequence>
<dbReference type="EMBL" id="JBJLSN010000096">
    <property type="protein sequence ID" value="MFL7905745.1"/>
    <property type="molecule type" value="Genomic_DNA"/>
</dbReference>
<name>A0ABW8VH27_9PROT</name>
<organism evidence="1 2">
    <name type="scientific">Azospirillum argentinense</name>
    <dbReference type="NCBI Taxonomy" id="2970906"/>
    <lineage>
        <taxon>Bacteria</taxon>
        <taxon>Pseudomonadati</taxon>
        <taxon>Pseudomonadota</taxon>
        <taxon>Alphaproteobacteria</taxon>
        <taxon>Rhodospirillales</taxon>
        <taxon>Azospirillaceae</taxon>
        <taxon>Azospirillum</taxon>
    </lineage>
</organism>
<evidence type="ECO:0000313" key="2">
    <source>
        <dbReference type="Proteomes" id="UP001628281"/>
    </source>
</evidence>
<accession>A0ABW8VH27</accession>
<protein>
    <submittedName>
        <fullName evidence="1">Uncharacterized protein</fullName>
    </submittedName>
</protein>
<keyword evidence="2" id="KW-1185">Reference proteome</keyword>
<dbReference type="Proteomes" id="UP001628281">
    <property type="component" value="Unassembled WGS sequence"/>
</dbReference>
<reference evidence="1 2" key="1">
    <citation type="submission" date="2024-11" db="EMBL/GenBank/DDBJ databases">
        <title>Draft genome sequences of two bacteria associated to sugarcane roots in Colombia.</title>
        <authorList>
            <person name="Pardo-Diaz S."/>
            <person name="Masmela-Mendoza J."/>
            <person name="Delgadillo-Duran P."/>
            <person name="Bautista E.J."/>
            <person name="Rojas-Tapias D.F."/>
        </authorList>
    </citation>
    <scope>NUCLEOTIDE SEQUENCE [LARGE SCALE GENOMIC DNA]</scope>
    <source>
        <strain evidence="1 2">Ap18</strain>
    </source>
</reference>